<keyword evidence="4" id="KW-1185">Reference proteome</keyword>
<sequence length="356" mass="37118">MSPARQAMLVACALAACGGADPSASSSFGVNTLPPLSGTASSTSSSTSTSTTSTSSGPGTDTSSSGTAGGPLLDLGVPDLGNGAPPGCKGKIDFLFVISGHGFMSEIQGQLVDAFPKFISTIEAKFADFDYHIMVVDGDPIWGHEWCNGPPCPDPACQIPEFPSCDMIASRTVCDFTMGAGTVFNAGSLAPNVPCNLPEGRRYLTRDDPDLESTFACMAQVGESGRDYLNEALVRAISPDLTEPGGCNEGFLRDDALLMVTFITMTGDGSLTGTIKGFKQAVLDAKGGDPDAVVMFAITSSPDKAGCEVALWDRVCLLIRLFPYWHAISWSEPDYGPGFETATDLVVEACSQFIPG</sequence>
<evidence type="ECO:0000313" key="3">
    <source>
        <dbReference type="EMBL" id="MBZ5712800.1"/>
    </source>
</evidence>
<comment type="caution">
    <text evidence="3">The sequence shown here is derived from an EMBL/GenBank/DDBJ whole genome shotgun (WGS) entry which is preliminary data.</text>
</comment>
<organism evidence="3 4">
    <name type="scientific">Nannocystis pusilla</name>
    <dbReference type="NCBI Taxonomy" id="889268"/>
    <lineage>
        <taxon>Bacteria</taxon>
        <taxon>Pseudomonadati</taxon>
        <taxon>Myxococcota</taxon>
        <taxon>Polyangia</taxon>
        <taxon>Nannocystales</taxon>
        <taxon>Nannocystaceae</taxon>
        <taxon>Nannocystis</taxon>
    </lineage>
</organism>
<feature type="region of interest" description="Disordered" evidence="1">
    <location>
        <begin position="24"/>
        <end position="76"/>
    </location>
</feature>
<accession>A0ABS7TX18</accession>
<dbReference type="RefSeq" id="WP_224194554.1">
    <property type="nucleotide sequence ID" value="NZ_JAIRAU010000035.1"/>
</dbReference>
<keyword evidence="2" id="KW-0732">Signal</keyword>
<evidence type="ECO:0000256" key="1">
    <source>
        <dbReference type="SAM" id="MobiDB-lite"/>
    </source>
</evidence>
<protein>
    <recommendedName>
        <fullName evidence="5">Lipoprotein</fullName>
    </recommendedName>
</protein>
<feature type="signal peptide" evidence="2">
    <location>
        <begin position="1"/>
        <end position="15"/>
    </location>
</feature>
<proteinExistence type="predicted"/>
<reference evidence="3" key="1">
    <citation type="submission" date="2021-08" db="EMBL/GenBank/DDBJ databases">
        <authorList>
            <person name="Stevens D.C."/>
        </authorList>
    </citation>
    <scope>NUCLEOTIDE SEQUENCE</scope>
    <source>
        <strain evidence="3">DSM 53165</strain>
    </source>
</reference>
<feature type="compositionally biased region" description="Low complexity" evidence="1">
    <location>
        <begin position="37"/>
        <end position="76"/>
    </location>
</feature>
<evidence type="ECO:0008006" key="5">
    <source>
        <dbReference type="Google" id="ProtNLM"/>
    </source>
</evidence>
<dbReference type="PROSITE" id="PS51257">
    <property type="entry name" value="PROKAR_LIPOPROTEIN"/>
    <property type="match status" value="1"/>
</dbReference>
<dbReference type="Proteomes" id="UP001139031">
    <property type="component" value="Unassembled WGS sequence"/>
</dbReference>
<feature type="chain" id="PRO_5047291892" description="Lipoprotein" evidence="2">
    <location>
        <begin position="16"/>
        <end position="356"/>
    </location>
</feature>
<evidence type="ECO:0000313" key="4">
    <source>
        <dbReference type="Proteomes" id="UP001139031"/>
    </source>
</evidence>
<name>A0ABS7TX18_9BACT</name>
<evidence type="ECO:0000256" key="2">
    <source>
        <dbReference type="SAM" id="SignalP"/>
    </source>
</evidence>
<gene>
    <name evidence="3" type="ORF">K7C98_26455</name>
</gene>
<dbReference type="EMBL" id="JAIRAU010000035">
    <property type="protein sequence ID" value="MBZ5712800.1"/>
    <property type="molecule type" value="Genomic_DNA"/>
</dbReference>